<dbReference type="Gramene" id="rna5878">
    <property type="protein sequence ID" value="RHN81790.1"/>
    <property type="gene ID" value="gene5878"/>
</dbReference>
<evidence type="ECO:0008006" key="3">
    <source>
        <dbReference type="Google" id="ProtNLM"/>
    </source>
</evidence>
<name>A0A396JTZ0_MEDTR</name>
<dbReference type="Proteomes" id="UP000265566">
    <property type="component" value="Chromosome 1"/>
</dbReference>
<feature type="transmembrane region" description="Helical" evidence="1">
    <location>
        <begin position="35"/>
        <end position="57"/>
    </location>
</feature>
<gene>
    <name evidence="2" type="ORF">MtrunA17_Chr1g0202941</name>
</gene>
<keyword evidence="1" id="KW-0472">Membrane</keyword>
<reference evidence="2" key="1">
    <citation type="journal article" date="2018" name="Nat. Plants">
        <title>Whole-genome landscape of Medicago truncatula symbiotic genes.</title>
        <authorList>
            <person name="Pecrix Y."/>
            <person name="Gamas P."/>
            <person name="Carrere S."/>
        </authorList>
    </citation>
    <scope>NUCLEOTIDE SEQUENCE</scope>
    <source>
        <tissue evidence="2">Leaves</tissue>
    </source>
</reference>
<sequence>MFNGRPEELNSDANFLTDSNELRSNSMTSTLAEGISLSIASLISLAATLFRTAIITWTPRKARTRVVSTPIPLVAPTGDNSSESRCINSMSNFFSS</sequence>
<dbReference type="AlphaFoldDB" id="A0A396JTZ0"/>
<keyword evidence="1" id="KW-0812">Transmembrane</keyword>
<accession>A0A396JTZ0</accession>
<evidence type="ECO:0000256" key="1">
    <source>
        <dbReference type="SAM" id="Phobius"/>
    </source>
</evidence>
<protein>
    <recommendedName>
        <fullName evidence="3">Transmembrane protein</fullName>
    </recommendedName>
</protein>
<comment type="caution">
    <text evidence="2">The sequence shown here is derived from an EMBL/GenBank/DDBJ whole genome shotgun (WGS) entry which is preliminary data.</text>
</comment>
<evidence type="ECO:0000313" key="2">
    <source>
        <dbReference type="EMBL" id="RHN81790.1"/>
    </source>
</evidence>
<organism evidence="2">
    <name type="scientific">Medicago truncatula</name>
    <name type="common">Barrel medic</name>
    <name type="synonym">Medicago tribuloides</name>
    <dbReference type="NCBI Taxonomy" id="3880"/>
    <lineage>
        <taxon>Eukaryota</taxon>
        <taxon>Viridiplantae</taxon>
        <taxon>Streptophyta</taxon>
        <taxon>Embryophyta</taxon>
        <taxon>Tracheophyta</taxon>
        <taxon>Spermatophyta</taxon>
        <taxon>Magnoliopsida</taxon>
        <taxon>eudicotyledons</taxon>
        <taxon>Gunneridae</taxon>
        <taxon>Pentapetalae</taxon>
        <taxon>rosids</taxon>
        <taxon>fabids</taxon>
        <taxon>Fabales</taxon>
        <taxon>Fabaceae</taxon>
        <taxon>Papilionoideae</taxon>
        <taxon>50 kb inversion clade</taxon>
        <taxon>NPAAA clade</taxon>
        <taxon>Hologalegina</taxon>
        <taxon>IRL clade</taxon>
        <taxon>Trifolieae</taxon>
        <taxon>Medicago</taxon>
    </lineage>
</organism>
<proteinExistence type="predicted"/>
<keyword evidence="1" id="KW-1133">Transmembrane helix</keyword>
<dbReference type="EMBL" id="PSQE01000001">
    <property type="protein sequence ID" value="RHN81790.1"/>
    <property type="molecule type" value="Genomic_DNA"/>
</dbReference>